<feature type="region of interest" description="Disordered" evidence="5">
    <location>
        <begin position="243"/>
        <end position="286"/>
    </location>
</feature>
<feature type="compositionally biased region" description="Polar residues" evidence="5">
    <location>
        <begin position="143"/>
        <end position="153"/>
    </location>
</feature>
<accession>A0A1V8SXZ9</accession>
<evidence type="ECO:0000256" key="1">
    <source>
        <dbReference type="ARBA" id="ARBA00022723"/>
    </source>
</evidence>
<dbReference type="Gene3D" id="3.30.160.60">
    <property type="entry name" value="Classic Zinc Finger"/>
    <property type="match status" value="2"/>
</dbReference>
<dbReference type="SUPFAM" id="SSF57667">
    <property type="entry name" value="beta-beta-alpha zinc fingers"/>
    <property type="match status" value="1"/>
</dbReference>
<dbReference type="STRING" id="1507870.A0A1V8SXZ9"/>
<dbReference type="GO" id="GO:0008270">
    <property type="term" value="F:zinc ion binding"/>
    <property type="evidence" value="ECO:0007669"/>
    <property type="project" value="UniProtKB-KW"/>
</dbReference>
<name>A0A1V8SXZ9_9PEZI</name>
<dbReference type="PROSITE" id="PS50157">
    <property type="entry name" value="ZINC_FINGER_C2H2_2"/>
    <property type="match status" value="2"/>
</dbReference>
<comment type="caution">
    <text evidence="7">The sequence shown here is derived from an EMBL/GenBank/DDBJ whole genome shotgun (WGS) entry which is preliminary data.</text>
</comment>
<protein>
    <recommendedName>
        <fullName evidence="6">C2H2-type domain-containing protein</fullName>
    </recommendedName>
</protein>
<feature type="compositionally biased region" description="Polar residues" evidence="5">
    <location>
        <begin position="87"/>
        <end position="96"/>
    </location>
</feature>
<dbReference type="FunFam" id="3.30.160.60:FF:002343">
    <property type="entry name" value="Zinc finger protein 33A"/>
    <property type="match status" value="1"/>
</dbReference>
<dbReference type="Pfam" id="PF00096">
    <property type="entry name" value="zf-C2H2"/>
    <property type="match status" value="1"/>
</dbReference>
<dbReference type="InterPro" id="IPR036236">
    <property type="entry name" value="Znf_C2H2_sf"/>
</dbReference>
<feature type="region of interest" description="Disordered" evidence="5">
    <location>
        <begin position="50"/>
        <end position="96"/>
    </location>
</feature>
<dbReference type="InterPro" id="IPR013087">
    <property type="entry name" value="Znf_C2H2_type"/>
</dbReference>
<evidence type="ECO:0000256" key="3">
    <source>
        <dbReference type="ARBA" id="ARBA00022833"/>
    </source>
</evidence>
<dbReference type="InterPro" id="IPR038883">
    <property type="entry name" value="AN11006-like"/>
</dbReference>
<keyword evidence="2 4" id="KW-0863">Zinc-finger</keyword>
<evidence type="ECO:0000256" key="4">
    <source>
        <dbReference type="PROSITE-ProRule" id="PRU00042"/>
    </source>
</evidence>
<sequence length="875" mass="95410">MIAARKTVVNVSAFDRTGAAFTAEEEKGLAPAGGHNNMQYEMPLPMQAHHDMNGGQHYPQNLYVPNGHSRIKSEAGSDRGVSPHPSDPSSRYSSQTPQNNIAYQQMANQLSNGMRYPSPAQMQSIQGGNAMPLIQHSYHPNAPDQSYQQQAQSGAVQPVVHQDEASLEDTPRTKAILRVTPFSDSSSLARHRRIHSGKRPYKCPYADCQKTFTRRTTLTRHQNHHTGTIEESEAATAAALASRVSLATQRSRGSDEEEAYSVDGKSPLPHPSRPSSVSPGSAMGGSVAHLERQNSDYYMAAMNGGMAPGLPPHLRGMNPTSRSGSPAQYSMPPSAQISRPPLTSNPSSGYNPPQILEPPTGHQNGSGHNSPHLSNAMGWQSPHSGMSTNGHDSQYGFGPDSNQYAEDERSSVAPIAPAQAEAASAAPIIKQEETENVVDPSLIYPALAQPKPISPDKIRRLNGIEGVIPLAHGSAFEARGLADEIVSLRQEGIGKKRKIRSSVHPVGEIVKRSKMRLRSHTGAEDHDGELGVDIEGMADGVMSGGSHVSGRGKGKQKVELEFKPFRLMDLPTEVRLEIYRACLTRPYPIMLSKELTPVPKATACEAVDENQQPLTSVSDPGSLAAMMAVPTIFTAAPPRPWRRAVRSLHRGPVATTGHPNSTNPLTVYAGVHRPSPQSTPASSSAEDLHTPLRAARPQDADPLLVTILRTNKLVYKEARNILYGDNVFTLDLNTAQYTLSALHQRSRGQIKRIHVTIPTHNDILERFAEVVRLSFRYCWRLRQLCINMPFVIPGADGSGTNGNTTVYANAFDILRWLPKQCEIVLEGNVCEEVRSVVDKNANLAKDLDEVAYARRQLISNDNDRAPRDAHRPFRC</sequence>
<keyword evidence="1" id="KW-0479">Metal-binding</keyword>
<dbReference type="InParanoid" id="A0A1V8SXZ9"/>
<organism evidence="7 8">
    <name type="scientific">Cryoendolithus antarcticus</name>
    <dbReference type="NCBI Taxonomy" id="1507870"/>
    <lineage>
        <taxon>Eukaryota</taxon>
        <taxon>Fungi</taxon>
        <taxon>Dikarya</taxon>
        <taxon>Ascomycota</taxon>
        <taxon>Pezizomycotina</taxon>
        <taxon>Dothideomycetes</taxon>
        <taxon>Dothideomycetidae</taxon>
        <taxon>Cladosporiales</taxon>
        <taxon>Cladosporiaceae</taxon>
        <taxon>Cryoendolithus</taxon>
    </lineage>
</organism>
<feature type="compositionally biased region" description="Low complexity" evidence="5">
    <location>
        <begin position="674"/>
        <end position="685"/>
    </location>
</feature>
<dbReference type="AlphaFoldDB" id="A0A1V8SXZ9"/>
<evidence type="ECO:0000313" key="7">
    <source>
        <dbReference type="EMBL" id="OQO03954.1"/>
    </source>
</evidence>
<evidence type="ECO:0000256" key="5">
    <source>
        <dbReference type="SAM" id="MobiDB-lite"/>
    </source>
</evidence>
<feature type="compositionally biased region" description="Polar residues" evidence="5">
    <location>
        <begin position="318"/>
        <end position="351"/>
    </location>
</feature>
<evidence type="ECO:0000313" key="8">
    <source>
        <dbReference type="Proteomes" id="UP000192596"/>
    </source>
</evidence>
<feature type="region of interest" description="Disordered" evidence="5">
    <location>
        <begin position="669"/>
        <end position="688"/>
    </location>
</feature>
<evidence type="ECO:0000256" key="2">
    <source>
        <dbReference type="ARBA" id="ARBA00022771"/>
    </source>
</evidence>
<feature type="region of interest" description="Disordered" evidence="5">
    <location>
        <begin position="309"/>
        <end position="412"/>
    </location>
</feature>
<gene>
    <name evidence="7" type="ORF">B0A48_10596</name>
</gene>
<evidence type="ECO:0000259" key="6">
    <source>
        <dbReference type="PROSITE" id="PS50157"/>
    </source>
</evidence>
<feature type="domain" description="C2H2-type" evidence="6">
    <location>
        <begin position="201"/>
        <end position="230"/>
    </location>
</feature>
<dbReference type="PANTHER" id="PTHR42085">
    <property type="entry name" value="F-BOX DOMAIN-CONTAINING PROTEIN"/>
    <property type="match status" value="1"/>
</dbReference>
<dbReference type="OrthoDB" id="3437960at2759"/>
<proteinExistence type="predicted"/>
<dbReference type="EMBL" id="NAJO01000023">
    <property type="protein sequence ID" value="OQO03954.1"/>
    <property type="molecule type" value="Genomic_DNA"/>
</dbReference>
<reference evidence="8" key="1">
    <citation type="submission" date="2017-03" db="EMBL/GenBank/DDBJ databases">
        <title>Genomes of endolithic fungi from Antarctica.</title>
        <authorList>
            <person name="Coleine C."/>
            <person name="Masonjones S."/>
            <person name="Stajich J.E."/>
        </authorList>
    </citation>
    <scope>NUCLEOTIDE SEQUENCE [LARGE SCALE GENOMIC DNA]</scope>
    <source>
        <strain evidence="8">CCFEE 5527</strain>
    </source>
</reference>
<feature type="domain" description="C2H2-type" evidence="6">
    <location>
        <begin position="182"/>
        <end position="200"/>
    </location>
</feature>
<feature type="region of interest" description="Disordered" evidence="5">
    <location>
        <begin position="133"/>
        <end position="153"/>
    </location>
</feature>
<feature type="compositionally biased region" description="Polar residues" evidence="5">
    <location>
        <begin position="361"/>
        <end position="392"/>
    </location>
</feature>
<dbReference type="SMART" id="SM00355">
    <property type="entry name" value="ZnF_C2H2"/>
    <property type="match status" value="1"/>
</dbReference>
<keyword evidence="8" id="KW-1185">Reference proteome</keyword>
<dbReference type="PROSITE" id="PS00028">
    <property type="entry name" value="ZINC_FINGER_C2H2_1"/>
    <property type="match status" value="1"/>
</dbReference>
<dbReference type="Proteomes" id="UP000192596">
    <property type="component" value="Unassembled WGS sequence"/>
</dbReference>
<dbReference type="PANTHER" id="PTHR42085:SF7">
    <property type="entry name" value="F-BOX DOMAIN-CONTAINING PROTEIN"/>
    <property type="match status" value="1"/>
</dbReference>
<keyword evidence="3" id="KW-0862">Zinc</keyword>